<dbReference type="GO" id="GO:0009253">
    <property type="term" value="P:peptidoglycan catabolic process"/>
    <property type="evidence" value="ECO:0007669"/>
    <property type="project" value="InterPro"/>
</dbReference>
<dbReference type="CDD" id="cd06413">
    <property type="entry name" value="GH25_muramidase_1"/>
    <property type="match status" value="1"/>
</dbReference>
<dbReference type="EMBL" id="JAFBRM010000008">
    <property type="protein sequence ID" value="MBM1715681.1"/>
    <property type="molecule type" value="Genomic_DNA"/>
</dbReference>
<dbReference type="SMART" id="SM00641">
    <property type="entry name" value="Glyco_25"/>
    <property type="match status" value="1"/>
</dbReference>
<feature type="chain" id="PRO_5042206972" evidence="4">
    <location>
        <begin position="23"/>
        <end position="260"/>
    </location>
</feature>
<evidence type="ECO:0000313" key="6">
    <source>
        <dbReference type="Proteomes" id="UP000732193"/>
    </source>
</evidence>
<dbReference type="Gene3D" id="3.20.20.80">
    <property type="entry name" value="Glycosidases"/>
    <property type="match status" value="1"/>
</dbReference>
<evidence type="ECO:0000256" key="4">
    <source>
        <dbReference type="SAM" id="SignalP"/>
    </source>
</evidence>
<sequence length="260" mass="29424">MIARLLALFVLLTLAACGSGSAPPAAPGVLFAPNFRDAKPVDFAHPSPARFAVHGIDAARFQTSINWNIARANGVNFAFLKATEGGDLLDIEFKKHWRKAGRAGVVRGAYHFYYFCTTPEVQAQWFIRNVPRSRGALPPVLDMEWNPFSPTCAKVRPPAAEVQRQMRVWLRIVEAHYGQRPIIYTTPRFYEENDLKSFRGYEYWLRTTAKTPREAFPGQSWRFWQYSATGTIPGIKGDVDLNAFSGSRAEWNAWLARRAQ</sequence>
<dbReference type="PROSITE" id="PS51257">
    <property type="entry name" value="PROKAR_LIPOPROTEIN"/>
    <property type="match status" value="1"/>
</dbReference>
<evidence type="ECO:0000256" key="3">
    <source>
        <dbReference type="ARBA" id="ARBA00023295"/>
    </source>
</evidence>
<dbReference type="Proteomes" id="UP000732193">
    <property type="component" value="Unassembled WGS sequence"/>
</dbReference>
<name>A0AAE3B8J4_9RHOB</name>
<accession>A0AAE3B8J4</accession>
<evidence type="ECO:0000313" key="5">
    <source>
        <dbReference type="EMBL" id="MBM1715681.1"/>
    </source>
</evidence>
<evidence type="ECO:0000256" key="1">
    <source>
        <dbReference type="ARBA" id="ARBA00010646"/>
    </source>
</evidence>
<dbReference type="InterPro" id="IPR002053">
    <property type="entry name" value="Glyco_hydro_25"/>
</dbReference>
<dbReference type="Pfam" id="PF01183">
    <property type="entry name" value="Glyco_hydro_25"/>
    <property type="match status" value="1"/>
</dbReference>
<dbReference type="GO" id="GO:0016052">
    <property type="term" value="P:carbohydrate catabolic process"/>
    <property type="evidence" value="ECO:0007669"/>
    <property type="project" value="TreeGrafter"/>
</dbReference>
<dbReference type="PROSITE" id="PS51904">
    <property type="entry name" value="GLYCOSYL_HYDROL_F25_2"/>
    <property type="match status" value="1"/>
</dbReference>
<comment type="similarity">
    <text evidence="1">Belongs to the glycosyl hydrolase 25 family.</text>
</comment>
<gene>
    <name evidence="5" type="ORF">JQV55_19080</name>
</gene>
<evidence type="ECO:0000256" key="2">
    <source>
        <dbReference type="ARBA" id="ARBA00022801"/>
    </source>
</evidence>
<keyword evidence="2 5" id="KW-0378">Hydrolase</keyword>
<keyword evidence="3" id="KW-0326">Glycosidase</keyword>
<comment type="caution">
    <text evidence="5">The sequence shown here is derived from an EMBL/GenBank/DDBJ whole genome shotgun (WGS) entry which is preliminary data.</text>
</comment>
<dbReference type="AlphaFoldDB" id="A0AAE3B8J4"/>
<dbReference type="RefSeq" id="WP_064223494.1">
    <property type="nucleotide sequence ID" value="NZ_CANKZB010000002.1"/>
</dbReference>
<dbReference type="SUPFAM" id="SSF51445">
    <property type="entry name" value="(Trans)glycosidases"/>
    <property type="match status" value="1"/>
</dbReference>
<dbReference type="InterPro" id="IPR017853">
    <property type="entry name" value="GH"/>
</dbReference>
<reference evidence="5 6" key="1">
    <citation type="submission" date="2021-01" db="EMBL/GenBank/DDBJ databases">
        <title>Diatom-associated Roseobacters Show Island Model of Population Structure.</title>
        <authorList>
            <person name="Qu L."/>
            <person name="Feng X."/>
            <person name="Chen Y."/>
            <person name="Li L."/>
            <person name="Wang X."/>
            <person name="Hu Z."/>
            <person name="Wang H."/>
            <person name="Luo H."/>
        </authorList>
    </citation>
    <scope>NUCLEOTIDE SEQUENCE [LARGE SCALE GENOMIC DNA]</scope>
    <source>
        <strain evidence="5 6">TR60-84</strain>
    </source>
</reference>
<protein>
    <submittedName>
        <fullName evidence="5">Glycoside hydrolase family 25 protein</fullName>
    </submittedName>
</protein>
<organism evidence="5 6">
    <name type="scientific">Sulfitobacter geojensis</name>
    <dbReference type="NCBI Taxonomy" id="1342299"/>
    <lineage>
        <taxon>Bacteria</taxon>
        <taxon>Pseudomonadati</taxon>
        <taxon>Pseudomonadota</taxon>
        <taxon>Alphaproteobacteria</taxon>
        <taxon>Rhodobacterales</taxon>
        <taxon>Roseobacteraceae</taxon>
        <taxon>Sulfitobacter</taxon>
    </lineage>
</organism>
<feature type="signal peptide" evidence="4">
    <location>
        <begin position="1"/>
        <end position="22"/>
    </location>
</feature>
<dbReference type="PANTHER" id="PTHR34135:SF2">
    <property type="entry name" value="LYSOZYME"/>
    <property type="match status" value="1"/>
</dbReference>
<proteinExistence type="inferred from homology"/>
<dbReference type="PANTHER" id="PTHR34135">
    <property type="entry name" value="LYSOZYME"/>
    <property type="match status" value="1"/>
</dbReference>
<dbReference type="InterPro" id="IPR018077">
    <property type="entry name" value="Glyco_hydro_fam25_subgr"/>
</dbReference>
<keyword evidence="6" id="KW-1185">Reference proteome</keyword>
<keyword evidence="4" id="KW-0732">Signal</keyword>
<dbReference type="GO" id="GO:0016998">
    <property type="term" value="P:cell wall macromolecule catabolic process"/>
    <property type="evidence" value="ECO:0007669"/>
    <property type="project" value="InterPro"/>
</dbReference>
<dbReference type="GO" id="GO:0003796">
    <property type="term" value="F:lysozyme activity"/>
    <property type="evidence" value="ECO:0007669"/>
    <property type="project" value="InterPro"/>
</dbReference>